<evidence type="ECO:0000256" key="1">
    <source>
        <dbReference type="SAM" id="MobiDB-lite"/>
    </source>
</evidence>
<reference evidence="3 4" key="1">
    <citation type="submission" date="2016-03" db="EMBL/GenBank/DDBJ databases">
        <title>Draft genome sequence of the Fonsecaea monophora CBS 269.37.</title>
        <authorList>
            <person name="Bombassaro A."/>
            <person name="Vinicius W.A."/>
            <person name="De Hoog S."/>
            <person name="Sun J."/>
            <person name="Souza E.M."/>
            <person name="Raittz R.T."/>
            <person name="Costa F."/>
            <person name="Leao A.C."/>
            <person name="Tadra-Sfeir M.Z."/>
            <person name="Baura V."/>
            <person name="Balsanelli E."/>
            <person name="Pedrosa F.O."/>
            <person name="Moreno L.F."/>
            <person name="Steffens M.B."/>
            <person name="Xi L."/>
            <person name="Bocca A.L."/>
            <person name="Felipe M.S."/>
            <person name="Teixeira M."/>
            <person name="Telles Filho F.Q."/>
            <person name="Azevedo C.M."/>
            <person name="Gomes R."/>
            <person name="Vicente V.A."/>
        </authorList>
    </citation>
    <scope>NUCLEOTIDE SEQUENCE [LARGE SCALE GENOMIC DNA]</scope>
    <source>
        <strain evidence="3 4">CBS 269.37</strain>
    </source>
</reference>
<keyword evidence="4" id="KW-1185">Reference proteome</keyword>
<dbReference type="GeneID" id="34606530"/>
<organism evidence="3 4">
    <name type="scientific">Fonsecaea monophora</name>
    <dbReference type="NCBI Taxonomy" id="254056"/>
    <lineage>
        <taxon>Eukaryota</taxon>
        <taxon>Fungi</taxon>
        <taxon>Dikarya</taxon>
        <taxon>Ascomycota</taxon>
        <taxon>Pezizomycotina</taxon>
        <taxon>Eurotiomycetes</taxon>
        <taxon>Chaetothyriomycetidae</taxon>
        <taxon>Chaetothyriales</taxon>
        <taxon>Herpotrichiellaceae</taxon>
        <taxon>Fonsecaea</taxon>
    </lineage>
</organism>
<sequence>MSQNKDISEESTSTTLSEGLTRSLVLKQLLDKQVATEILKRTLSVGSVQSTASSFAERMKAARFDNRPDLRDIGRGTCGSVFEIPGTTQAIKKGANADSIWTDFCLTNCAYNSYLSWARLLAENFAGRRTPRVPRARHFHGPEAHEFWTASISRFPKEDQTTAAVFYLDRILPVPSLTREALIRQFYQDDKQVQHDVHIHPPNRDCLIRVYFGENKRDASLYGPTDSLRNFPLYLDQAKTIGLNVNAYAEEMAMGLAMLHWQAQIDAQDTEFVIGSSTVNPFAAQPPYPTIFKRPVSSMDNFSPRETQMWMLDFDKCSPVDLHSKNPSSDIVQKYLVAVTGNDPYFPHPRRDPDLWQRFRKVYLQASEIIITTRQQLKPRVAKLPAMLIKRWELWGDENMAAEEFDPFERNSGQEEEEEEEEEEEGGGEGEDSDDSESEVDDGESDHGEDSPESDA</sequence>
<gene>
    <name evidence="3" type="ORF">AYO21_11435</name>
</gene>
<evidence type="ECO:0000313" key="4">
    <source>
        <dbReference type="Proteomes" id="UP000077002"/>
    </source>
</evidence>
<dbReference type="PANTHER" id="PTHR40780">
    <property type="entry name" value="DUF3669 DOMAIN-CONTAINING PROTEIN"/>
    <property type="match status" value="1"/>
</dbReference>
<evidence type="ECO:0000259" key="2">
    <source>
        <dbReference type="Pfam" id="PF12417"/>
    </source>
</evidence>
<feature type="domain" description="DUF3669" evidence="2">
    <location>
        <begin position="309"/>
        <end position="373"/>
    </location>
</feature>
<evidence type="ECO:0000313" key="3">
    <source>
        <dbReference type="EMBL" id="OAG34410.1"/>
    </source>
</evidence>
<proteinExistence type="predicted"/>
<dbReference type="EMBL" id="LVKK01000159">
    <property type="protein sequence ID" value="OAG34410.1"/>
    <property type="molecule type" value="Genomic_DNA"/>
</dbReference>
<feature type="region of interest" description="Disordered" evidence="1">
    <location>
        <begin position="403"/>
        <end position="456"/>
    </location>
</feature>
<dbReference type="RefSeq" id="XP_022506362.1">
    <property type="nucleotide sequence ID" value="XM_022661328.1"/>
</dbReference>
<protein>
    <recommendedName>
        <fullName evidence="2">DUF3669 domain-containing protein</fullName>
    </recommendedName>
</protein>
<dbReference type="Proteomes" id="UP000077002">
    <property type="component" value="Unassembled WGS sequence"/>
</dbReference>
<dbReference type="OrthoDB" id="2993351at2759"/>
<feature type="compositionally biased region" description="Acidic residues" evidence="1">
    <location>
        <begin position="414"/>
        <end position="444"/>
    </location>
</feature>
<comment type="caution">
    <text evidence="3">The sequence shown here is derived from an EMBL/GenBank/DDBJ whole genome shotgun (WGS) entry which is preliminary data.</text>
</comment>
<dbReference type="Pfam" id="PF12417">
    <property type="entry name" value="DUF3669"/>
    <property type="match status" value="1"/>
</dbReference>
<dbReference type="AlphaFoldDB" id="A0A177ESY2"/>
<name>A0A177ESY2_9EURO</name>
<dbReference type="InterPro" id="IPR022137">
    <property type="entry name" value="Znf_prot_DUF3669"/>
</dbReference>
<dbReference type="PANTHER" id="PTHR40780:SF2">
    <property type="entry name" value="DUF3669 DOMAIN-CONTAINING PROTEIN"/>
    <property type="match status" value="1"/>
</dbReference>
<accession>A0A177ESY2</accession>